<accession>A0A8S4R904</accession>
<comment type="caution">
    <text evidence="1">The sequence shown here is derived from an EMBL/GenBank/DDBJ whole genome shotgun (WGS) entry which is preliminary data.</text>
</comment>
<evidence type="ECO:0000313" key="2">
    <source>
        <dbReference type="Proteomes" id="UP000838756"/>
    </source>
</evidence>
<keyword evidence="2" id="KW-1185">Reference proteome</keyword>
<dbReference type="OrthoDB" id="7384832at2759"/>
<organism evidence="1 2">
    <name type="scientific">Pararge aegeria aegeria</name>
    <dbReference type="NCBI Taxonomy" id="348720"/>
    <lineage>
        <taxon>Eukaryota</taxon>
        <taxon>Metazoa</taxon>
        <taxon>Ecdysozoa</taxon>
        <taxon>Arthropoda</taxon>
        <taxon>Hexapoda</taxon>
        <taxon>Insecta</taxon>
        <taxon>Pterygota</taxon>
        <taxon>Neoptera</taxon>
        <taxon>Endopterygota</taxon>
        <taxon>Lepidoptera</taxon>
        <taxon>Glossata</taxon>
        <taxon>Ditrysia</taxon>
        <taxon>Papilionoidea</taxon>
        <taxon>Nymphalidae</taxon>
        <taxon>Satyrinae</taxon>
        <taxon>Satyrini</taxon>
        <taxon>Parargina</taxon>
        <taxon>Pararge</taxon>
    </lineage>
</organism>
<evidence type="ECO:0000313" key="1">
    <source>
        <dbReference type="EMBL" id="CAH2232546.1"/>
    </source>
</evidence>
<dbReference type="AlphaFoldDB" id="A0A8S4R904"/>
<reference evidence="1" key="1">
    <citation type="submission" date="2022-03" db="EMBL/GenBank/DDBJ databases">
        <authorList>
            <person name="Lindestad O."/>
        </authorList>
    </citation>
    <scope>NUCLEOTIDE SEQUENCE</scope>
</reference>
<dbReference type="Proteomes" id="UP000838756">
    <property type="component" value="Unassembled WGS sequence"/>
</dbReference>
<sequence>MTHSSETWSLTMDLIKRLWATRNEDIQVGVPRCWNCDPSAETQWTSNEVSLRAAAHDRVFGNSLQKAYVQ</sequence>
<proteinExistence type="predicted"/>
<protein>
    <submittedName>
        <fullName evidence="1">Jg22645 protein</fullName>
    </submittedName>
</protein>
<dbReference type="EMBL" id="CAKXAJ010024904">
    <property type="protein sequence ID" value="CAH2232546.1"/>
    <property type="molecule type" value="Genomic_DNA"/>
</dbReference>
<name>A0A8S4R904_9NEOP</name>
<gene>
    <name evidence="1" type="primary">jg22645</name>
    <name evidence="1" type="ORF">PAEG_LOCUS10778</name>
</gene>